<keyword evidence="4 7" id="KW-0812">Transmembrane</keyword>
<evidence type="ECO:0000313" key="9">
    <source>
        <dbReference type="EMBL" id="OQA54731.1"/>
    </source>
</evidence>
<feature type="domain" description="ABC transmembrane type-1" evidence="8">
    <location>
        <begin position="69"/>
        <end position="260"/>
    </location>
</feature>
<reference evidence="9" key="1">
    <citation type="submission" date="2017-02" db="EMBL/GenBank/DDBJ databases">
        <title>Delving into the versatile metabolic prowess of the omnipresent phylum Bacteroidetes.</title>
        <authorList>
            <person name="Nobu M.K."/>
            <person name="Mei R."/>
            <person name="Narihiro T."/>
            <person name="Kuroda K."/>
            <person name="Liu W.-T."/>
        </authorList>
    </citation>
    <scope>NUCLEOTIDE SEQUENCE</scope>
    <source>
        <strain evidence="9">ADurb.Bin276</strain>
    </source>
</reference>
<keyword evidence="3" id="KW-1003">Cell membrane</keyword>
<dbReference type="GO" id="GO:0005886">
    <property type="term" value="C:plasma membrane"/>
    <property type="evidence" value="ECO:0007669"/>
    <property type="project" value="UniProtKB-SubCell"/>
</dbReference>
<evidence type="ECO:0000256" key="5">
    <source>
        <dbReference type="ARBA" id="ARBA00022989"/>
    </source>
</evidence>
<dbReference type="Proteomes" id="UP000485569">
    <property type="component" value="Unassembled WGS sequence"/>
</dbReference>
<evidence type="ECO:0000256" key="7">
    <source>
        <dbReference type="RuleBase" id="RU363032"/>
    </source>
</evidence>
<feature type="transmembrane region" description="Helical" evidence="7">
    <location>
        <begin position="141"/>
        <end position="160"/>
    </location>
</feature>
<feature type="transmembrane region" description="Helical" evidence="7">
    <location>
        <begin position="246"/>
        <end position="268"/>
    </location>
</feature>
<name>A0A1V5SKK5_9BACT</name>
<dbReference type="Pfam" id="PF00528">
    <property type="entry name" value="BPD_transp_1"/>
    <property type="match status" value="1"/>
</dbReference>
<feature type="transmembrane region" description="Helical" evidence="7">
    <location>
        <begin position="209"/>
        <end position="234"/>
    </location>
</feature>
<dbReference type="CDD" id="cd06261">
    <property type="entry name" value="TM_PBP2"/>
    <property type="match status" value="1"/>
</dbReference>
<gene>
    <name evidence="9" type="primary">sugB_15</name>
    <name evidence="9" type="ORF">BWY41_01935</name>
</gene>
<feature type="transmembrane region" description="Helical" evidence="7">
    <location>
        <begin position="181"/>
        <end position="203"/>
    </location>
</feature>
<evidence type="ECO:0000256" key="3">
    <source>
        <dbReference type="ARBA" id="ARBA00022475"/>
    </source>
</evidence>
<accession>A0A1V5SKK5</accession>
<dbReference type="PANTHER" id="PTHR32243:SF18">
    <property type="entry name" value="INNER MEMBRANE ABC TRANSPORTER PERMEASE PROTEIN YCJP"/>
    <property type="match status" value="1"/>
</dbReference>
<organism evidence="9">
    <name type="scientific">Candidatus Atribacter allofermentans</name>
    <dbReference type="NCBI Taxonomy" id="1852833"/>
    <lineage>
        <taxon>Bacteria</taxon>
        <taxon>Pseudomonadati</taxon>
        <taxon>Atribacterota</taxon>
        <taxon>Atribacteria</taxon>
        <taxon>Atribacterales</taxon>
        <taxon>Atribacteraceae</taxon>
        <taxon>Atribacter</taxon>
    </lineage>
</organism>
<comment type="subcellular location">
    <subcellularLocation>
        <location evidence="1 7">Cell membrane</location>
        <topology evidence="1 7">Multi-pass membrane protein</topology>
    </subcellularLocation>
</comment>
<evidence type="ECO:0000256" key="4">
    <source>
        <dbReference type="ARBA" id="ARBA00022692"/>
    </source>
</evidence>
<evidence type="ECO:0000259" key="8">
    <source>
        <dbReference type="PROSITE" id="PS50928"/>
    </source>
</evidence>
<dbReference type="GO" id="GO:0055085">
    <property type="term" value="P:transmembrane transport"/>
    <property type="evidence" value="ECO:0007669"/>
    <property type="project" value="InterPro"/>
</dbReference>
<keyword evidence="6 7" id="KW-0472">Membrane</keyword>
<feature type="transmembrane region" description="Helical" evidence="7">
    <location>
        <begin position="107"/>
        <end position="129"/>
    </location>
</feature>
<dbReference type="InterPro" id="IPR050901">
    <property type="entry name" value="BP-dep_ABC_trans_perm"/>
</dbReference>
<dbReference type="InterPro" id="IPR000515">
    <property type="entry name" value="MetI-like"/>
</dbReference>
<dbReference type="SUPFAM" id="SSF161098">
    <property type="entry name" value="MetI-like"/>
    <property type="match status" value="1"/>
</dbReference>
<evidence type="ECO:0000256" key="6">
    <source>
        <dbReference type="ARBA" id="ARBA00023136"/>
    </source>
</evidence>
<comment type="caution">
    <text evidence="9">The sequence shown here is derived from an EMBL/GenBank/DDBJ whole genome shotgun (WGS) entry which is preliminary data.</text>
</comment>
<evidence type="ECO:0000256" key="1">
    <source>
        <dbReference type="ARBA" id="ARBA00004651"/>
    </source>
</evidence>
<proteinExistence type="inferred from homology"/>
<protein>
    <submittedName>
        <fullName evidence="9">Trehalose transport system permease protein SugB</fullName>
    </submittedName>
</protein>
<sequence length="271" mass="30943">MARLNGKNIFYKIIIIIVLIIALAPILWMFLSSFKSRVDIISYPPKFIFTPVMDNYKRVLQMPTLMHGLRNSLIIVPISLLLGFIFGVPVGYIFARIKFKRSADLRFFILSLRFMPPVAVALPFFLIWMRLRLLDSMPAVIFTYLTIAISTMIWLTIECFKQVPVECEEAAHLEGCTQFQVFSRIALPLAIPSILGMCIFIFILLWNEFFLAFVITSQRAVTMPVASAAFAVVGMEVPWGQICASVILLSIPPLILSYFFVKFLPYFFKVS</sequence>
<feature type="transmembrane region" description="Helical" evidence="7">
    <location>
        <begin position="72"/>
        <end position="95"/>
    </location>
</feature>
<dbReference type="EMBL" id="MWBQ01000199">
    <property type="protein sequence ID" value="OQA54731.1"/>
    <property type="molecule type" value="Genomic_DNA"/>
</dbReference>
<keyword evidence="2 7" id="KW-0813">Transport</keyword>
<dbReference type="Gene3D" id="1.10.3720.10">
    <property type="entry name" value="MetI-like"/>
    <property type="match status" value="1"/>
</dbReference>
<dbReference type="AlphaFoldDB" id="A0A1V5SKK5"/>
<dbReference type="InterPro" id="IPR035906">
    <property type="entry name" value="MetI-like_sf"/>
</dbReference>
<keyword evidence="5 7" id="KW-1133">Transmembrane helix</keyword>
<evidence type="ECO:0000256" key="2">
    <source>
        <dbReference type="ARBA" id="ARBA00022448"/>
    </source>
</evidence>
<dbReference type="PANTHER" id="PTHR32243">
    <property type="entry name" value="MALTOSE TRANSPORT SYSTEM PERMEASE-RELATED"/>
    <property type="match status" value="1"/>
</dbReference>
<dbReference type="PROSITE" id="PS50928">
    <property type="entry name" value="ABC_TM1"/>
    <property type="match status" value="1"/>
</dbReference>
<feature type="transmembrane region" description="Helical" evidence="7">
    <location>
        <begin position="9"/>
        <end position="31"/>
    </location>
</feature>
<comment type="similarity">
    <text evidence="7">Belongs to the binding-protein-dependent transport system permease family.</text>
</comment>